<evidence type="ECO:0008006" key="4">
    <source>
        <dbReference type="Google" id="ProtNLM"/>
    </source>
</evidence>
<keyword evidence="3" id="KW-1185">Reference proteome</keyword>
<dbReference type="AlphaFoldDB" id="A0A6A5USF6"/>
<evidence type="ECO:0000256" key="1">
    <source>
        <dbReference type="SAM" id="MobiDB-lite"/>
    </source>
</evidence>
<name>A0A6A5USF6_9PLEO</name>
<dbReference type="PANTHER" id="PTHR37540">
    <property type="entry name" value="TRANSCRIPTION FACTOR (ACR-2), PUTATIVE-RELATED-RELATED"/>
    <property type="match status" value="1"/>
</dbReference>
<dbReference type="PANTHER" id="PTHR37540:SF5">
    <property type="entry name" value="TRANSCRIPTION FACTOR DOMAIN-CONTAINING PROTEIN"/>
    <property type="match status" value="1"/>
</dbReference>
<organism evidence="2 3">
    <name type="scientific">Bimuria novae-zelandiae CBS 107.79</name>
    <dbReference type="NCBI Taxonomy" id="1447943"/>
    <lineage>
        <taxon>Eukaryota</taxon>
        <taxon>Fungi</taxon>
        <taxon>Dikarya</taxon>
        <taxon>Ascomycota</taxon>
        <taxon>Pezizomycotina</taxon>
        <taxon>Dothideomycetes</taxon>
        <taxon>Pleosporomycetidae</taxon>
        <taxon>Pleosporales</taxon>
        <taxon>Massarineae</taxon>
        <taxon>Didymosphaeriaceae</taxon>
        <taxon>Bimuria</taxon>
    </lineage>
</organism>
<gene>
    <name evidence="2" type="ORF">BU23DRAFT_518851</name>
</gene>
<evidence type="ECO:0000313" key="2">
    <source>
        <dbReference type="EMBL" id="KAF1965836.1"/>
    </source>
</evidence>
<feature type="compositionally biased region" description="Basic residues" evidence="1">
    <location>
        <begin position="35"/>
        <end position="49"/>
    </location>
</feature>
<reference evidence="2" key="1">
    <citation type="journal article" date="2020" name="Stud. Mycol.">
        <title>101 Dothideomycetes genomes: a test case for predicting lifestyles and emergence of pathogens.</title>
        <authorList>
            <person name="Haridas S."/>
            <person name="Albert R."/>
            <person name="Binder M."/>
            <person name="Bloem J."/>
            <person name="Labutti K."/>
            <person name="Salamov A."/>
            <person name="Andreopoulos B."/>
            <person name="Baker S."/>
            <person name="Barry K."/>
            <person name="Bills G."/>
            <person name="Bluhm B."/>
            <person name="Cannon C."/>
            <person name="Castanera R."/>
            <person name="Culley D."/>
            <person name="Daum C."/>
            <person name="Ezra D."/>
            <person name="Gonzalez J."/>
            <person name="Henrissat B."/>
            <person name="Kuo A."/>
            <person name="Liang C."/>
            <person name="Lipzen A."/>
            <person name="Lutzoni F."/>
            <person name="Magnuson J."/>
            <person name="Mondo S."/>
            <person name="Nolan M."/>
            <person name="Ohm R."/>
            <person name="Pangilinan J."/>
            <person name="Park H.-J."/>
            <person name="Ramirez L."/>
            <person name="Alfaro M."/>
            <person name="Sun H."/>
            <person name="Tritt A."/>
            <person name="Yoshinaga Y."/>
            <person name="Zwiers L.-H."/>
            <person name="Turgeon B."/>
            <person name="Goodwin S."/>
            <person name="Spatafora J."/>
            <person name="Crous P."/>
            <person name="Grigoriev I."/>
        </authorList>
    </citation>
    <scope>NUCLEOTIDE SEQUENCE</scope>
    <source>
        <strain evidence="2">CBS 107.79</strain>
    </source>
</reference>
<feature type="region of interest" description="Disordered" evidence="1">
    <location>
        <begin position="35"/>
        <end position="63"/>
    </location>
</feature>
<protein>
    <recommendedName>
        <fullName evidence="4">Transcription factor domain-containing protein</fullName>
    </recommendedName>
</protein>
<dbReference type="Proteomes" id="UP000800036">
    <property type="component" value="Unassembled WGS sequence"/>
</dbReference>
<accession>A0A6A5USF6</accession>
<proteinExistence type="predicted"/>
<feature type="compositionally biased region" description="Polar residues" evidence="1">
    <location>
        <begin position="52"/>
        <end position="63"/>
    </location>
</feature>
<evidence type="ECO:0000313" key="3">
    <source>
        <dbReference type="Proteomes" id="UP000800036"/>
    </source>
</evidence>
<sequence>MPNKTRSTDTGLPFIVSVNQVKVDPATRRLIRSHVMRGKNRAKKPGRRQGSRDNNVPKTYSSTTHEVLRAETIPRWLSSKFSGIRFADEVEPALVEDVFTLLSISSKAMFLLDQCIIPSEDGLVQAWIAPLIIDPAYLHIACLATQAFFDSFFGRIRTAQARRAEYASFAKTVKILQERVTTNDRNELLSDSTIMTVLALSGYAYTQGDHMAAHQHNVALLKLVCIKGAHTMLRNPNKKLVNEIIRTDFCICYESGEKPVLFTFDGIPWPLMLPWERAVSDKDPEGLVTRLHPELAAVLTAMSHFCRLINIASTNEAARVTEDTFLHVMGSVLYRLLHLRYDRGTLDEAIRLGLLAFSRPIFLDWKTVEWINGYFVTAWRQTLEDLIENLAFTPRDSIWLLMTGALSMSHDPSFLDRLTGGLRVFTDLCHITTWEDMEGLLNSYIWIGVSLDQPGKEIFGLTSKRAGKTPPFTR</sequence>
<dbReference type="OrthoDB" id="4158087at2759"/>
<dbReference type="EMBL" id="ML976754">
    <property type="protein sequence ID" value="KAF1965836.1"/>
    <property type="molecule type" value="Genomic_DNA"/>
</dbReference>